<dbReference type="RefSeq" id="WP_146517247.1">
    <property type="nucleotide sequence ID" value="NZ_SJPI01000003.1"/>
</dbReference>
<evidence type="ECO:0000256" key="10">
    <source>
        <dbReference type="HAMAP-Rule" id="MF_00815"/>
    </source>
</evidence>
<dbReference type="CDD" id="cd12151">
    <property type="entry name" value="F1-ATPase_gamma"/>
    <property type="match status" value="1"/>
</dbReference>
<comment type="function">
    <text evidence="1 10">Produces ATP from ADP in the presence of a proton gradient across the membrane. The gamma chain is believed to be important in regulating ATPase activity and the flow of protons through the CF(0) complex.</text>
</comment>
<dbReference type="PANTHER" id="PTHR11693:SF22">
    <property type="entry name" value="ATP SYNTHASE SUBUNIT GAMMA, MITOCHONDRIAL"/>
    <property type="match status" value="1"/>
</dbReference>
<dbReference type="AlphaFoldDB" id="A0A5C5WHY9"/>
<dbReference type="Gene3D" id="3.40.1380.10">
    <property type="match status" value="1"/>
</dbReference>
<name>A0A5C5WHY9_9BACT</name>
<dbReference type="PANTHER" id="PTHR11693">
    <property type="entry name" value="ATP SYNTHASE GAMMA CHAIN"/>
    <property type="match status" value="1"/>
</dbReference>
<dbReference type="InterPro" id="IPR000131">
    <property type="entry name" value="ATP_synth_F1_gsu"/>
</dbReference>
<dbReference type="EMBL" id="SJPI01000003">
    <property type="protein sequence ID" value="TWT49705.1"/>
    <property type="molecule type" value="Genomic_DNA"/>
</dbReference>
<keyword evidence="6 10" id="KW-0406">Ion transport</keyword>
<keyword evidence="7 10" id="KW-0472">Membrane</keyword>
<dbReference type="InterPro" id="IPR035968">
    <property type="entry name" value="ATP_synth_F1_ATPase_gsu"/>
</dbReference>
<comment type="subcellular location">
    <subcellularLocation>
        <location evidence="10">Cell membrane</location>
        <topology evidence="10">Peripheral membrane protein</topology>
    </subcellularLocation>
    <subcellularLocation>
        <location evidence="2">Membrane</location>
        <topology evidence="2">Peripheral membrane protein</topology>
    </subcellularLocation>
</comment>
<evidence type="ECO:0000256" key="7">
    <source>
        <dbReference type="ARBA" id="ARBA00023136"/>
    </source>
</evidence>
<evidence type="ECO:0000256" key="4">
    <source>
        <dbReference type="ARBA" id="ARBA00022448"/>
    </source>
</evidence>
<gene>
    <name evidence="10 11" type="primary">atpG</name>
    <name evidence="11" type="ORF">Pla22_49050</name>
</gene>
<keyword evidence="10" id="KW-1003">Cell membrane</keyword>
<keyword evidence="5 10" id="KW-0375">Hydrogen ion transport</keyword>
<dbReference type="Proteomes" id="UP000316598">
    <property type="component" value="Unassembled WGS sequence"/>
</dbReference>
<comment type="similarity">
    <text evidence="3 10">Belongs to the ATPase gamma chain family.</text>
</comment>
<dbReference type="GO" id="GO:0005524">
    <property type="term" value="F:ATP binding"/>
    <property type="evidence" value="ECO:0007669"/>
    <property type="project" value="UniProtKB-UniRule"/>
</dbReference>
<dbReference type="GO" id="GO:0045259">
    <property type="term" value="C:proton-transporting ATP synthase complex"/>
    <property type="evidence" value="ECO:0007669"/>
    <property type="project" value="UniProtKB-KW"/>
</dbReference>
<keyword evidence="4 10" id="KW-0813">Transport</keyword>
<proteinExistence type="inferred from homology"/>
<protein>
    <recommendedName>
        <fullName evidence="10">ATP synthase gamma chain</fullName>
    </recommendedName>
    <alternativeName>
        <fullName evidence="10">ATP synthase F1 sector gamma subunit</fullName>
    </alternativeName>
    <alternativeName>
        <fullName evidence="10">F-ATPase gamma subunit</fullName>
    </alternativeName>
</protein>
<sequence>MANARALDKRRKSIRNIRKITRTMELIATARYKKAMDRAAAVTAYTDRLSHIVKSLAASGTEVQHPLLQPRDETKAARILVLSSNRGLCGGYNAGILRATMPLVKELSASIPKVDIDVSGKRGINGLKFRGLKVQEEYMQFEDQPAYAEVEKIASMYLDLFISGKIDRLDVVYTKFVSTSKQIPTIETLLPLGSLADGDDQPVTVGPNKEYEFLPSAESILEEVVPTSFKAKLFKCFLDSAVSEQVARMIAMKGATESAGDMIKQLSMTYNRARQSQITGEIMEIIGGVEALKK</sequence>
<dbReference type="GO" id="GO:0042777">
    <property type="term" value="P:proton motive force-driven plasma membrane ATP synthesis"/>
    <property type="evidence" value="ECO:0007669"/>
    <property type="project" value="UniProtKB-UniRule"/>
</dbReference>
<evidence type="ECO:0000256" key="1">
    <source>
        <dbReference type="ARBA" id="ARBA00003456"/>
    </source>
</evidence>
<dbReference type="Gene3D" id="1.10.287.80">
    <property type="entry name" value="ATP synthase, gamma subunit, helix hairpin domain"/>
    <property type="match status" value="1"/>
</dbReference>
<dbReference type="PRINTS" id="PR00126">
    <property type="entry name" value="ATPASEGAMMA"/>
</dbReference>
<evidence type="ECO:0000256" key="3">
    <source>
        <dbReference type="ARBA" id="ARBA00007681"/>
    </source>
</evidence>
<reference evidence="11 12" key="1">
    <citation type="submission" date="2019-02" db="EMBL/GenBank/DDBJ databases">
        <title>Deep-cultivation of Planctomycetes and their phenomic and genomic characterization uncovers novel biology.</title>
        <authorList>
            <person name="Wiegand S."/>
            <person name="Jogler M."/>
            <person name="Boedeker C."/>
            <person name="Pinto D."/>
            <person name="Vollmers J."/>
            <person name="Rivas-Marin E."/>
            <person name="Kohn T."/>
            <person name="Peeters S.H."/>
            <person name="Heuer A."/>
            <person name="Rast P."/>
            <person name="Oberbeckmann S."/>
            <person name="Bunk B."/>
            <person name="Jeske O."/>
            <person name="Meyerdierks A."/>
            <person name="Storesund J.E."/>
            <person name="Kallscheuer N."/>
            <person name="Luecker S."/>
            <person name="Lage O.M."/>
            <person name="Pohl T."/>
            <person name="Merkel B.J."/>
            <person name="Hornburger P."/>
            <person name="Mueller R.-W."/>
            <person name="Bruemmer F."/>
            <person name="Labrenz M."/>
            <person name="Spormann A.M."/>
            <person name="Op Den Camp H."/>
            <person name="Overmann J."/>
            <person name="Amann R."/>
            <person name="Jetten M.S.M."/>
            <person name="Mascher T."/>
            <person name="Medema M.H."/>
            <person name="Devos D.P."/>
            <person name="Kaster A.-K."/>
            <person name="Ovreas L."/>
            <person name="Rohde M."/>
            <person name="Galperin M.Y."/>
            <person name="Jogler C."/>
        </authorList>
    </citation>
    <scope>NUCLEOTIDE SEQUENCE [LARGE SCALE GENOMIC DNA]</scope>
    <source>
        <strain evidence="11 12">Pla22</strain>
    </source>
</reference>
<dbReference type="HAMAP" id="MF_00815">
    <property type="entry name" value="ATP_synth_gamma_bact"/>
    <property type="match status" value="1"/>
</dbReference>
<dbReference type="Pfam" id="PF00231">
    <property type="entry name" value="ATP-synt"/>
    <property type="match status" value="1"/>
</dbReference>
<keyword evidence="8 10" id="KW-0139">CF(1)</keyword>
<evidence type="ECO:0000256" key="5">
    <source>
        <dbReference type="ARBA" id="ARBA00022781"/>
    </source>
</evidence>
<evidence type="ECO:0000256" key="2">
    <source>
        <dbReference type="ARBA" id="ARBA00004170"/>
    </source>
</evidence>
<evidence type="ECO:0000256" key="8">
    <source>
        <dbReference type="ARBA" id="ARBA00023196"/>
    </source>
</evidence>
<evidence type="ECO:0000313" key="11">
    <source>
        <dbReference type="EMBL" id="TWT49705.1"/>
    </source>
</evidence>
<dbReference type="GO" id="GO:0005886">
    <property type="term" value="C:plasma membrane"/>
    <property type="evidence" value="ECO:0007669"/>
    <property type="project" value="UniProtKB-SubCell"/>
</dbReference>
<dbReference type="NCBIfam" id="TIGR01146">
    <property type="entry name" value="ATPsyn_F1gamma"/>
    <property type="match status" value="1"/>
</dbReference>
<comment type="subunit">
    <text evidence="10">F-type ATPases have 2 components, CF(1) - the catalytic core - and CF(0) - the membrane proton channel. CF(1) has five subunits: alpha(3), beta(3), gamma(1), delta(1), epsilon(1). CF(0) has three main subunits: a, b and c.</text>
</comment>
<dbReference type="GO" id="GO:0046933">
    <property type="term" value="F:proton-transporting ATP synthase activity, rotational mechanism"/>
    <property type="evidence" value="ECO:0007669"/>
    <property type="project" value="UniProtKB-UniRule"/>
</dbReference>
<keyword evidence="9 10" id="KW-0066">ATP synthesis</keyword>
<dbReference type="OrthoDB" id="9812769at2"/>
<organism evidence="11 12">
    <name type="scientific">Rubripirellula amarantea</name>
    <dbReference type="NCBI Taxonomy" id="2527999"/>
    <lineage>
        <taxon>Bacteria</taxon>
        <taxon>Pseudomonadati</taxon>
        <taxon>Planctomycetota</taxon>
        <taxon>Planctomycetia</taxon>
        <taxon>Pirellulales</taxon>
        <taxon>Pirellulaceae</taxon>
        <taxon>Rubripirellula</taxon>
    </lineage>
</organism>
<keyword evidence="12" id="KW-1185">Reference proteome</keyword>
<evidence type="ECO:0000256" key="9">
    <source>
        <dbReference type="ARBA" id="ARBA00023310"/>
    </source>
</evidence>
<accession>A0A5C5WHY9</accession>
<evidence type="ECO:0000313" key="12">
    <source>
        <dbReference type="Proteomes" id="UP000316598"/>
    </source>
</evidence>
<dbReference type="SUPFAM" id="SSF52943">
    <property type="entry name" value="ATP synthase (F1-ATPase), gamma subunit"/>
    <property type="match status" value="1"/>
</dbReference>
<evidence type="ECO:0000256" key="6">
    <source>
        <dbReference type="ARBA" id="ARBA00023065"/>
    </source>
</evidence>
<comment type="caution">
    <text evidence="11">The sequence shown here is derived from an EMBL/GenBank/DDBJ whole genome shotgun (WGS) entry which is preliminary data.</text>
</comment>